<evidence type="ECO:0000313" key="4">
    <source>
        <dbReference type="EMBL" id="GET33046.1"/>
    </source>
</evidence>
<dbReference type="Pfam" id="PF01458">
    <property type="entry name" value="SUFBD_core"/>
    <property type="match status" value="1"/>
</dbReference>
<evidence type="ECO:0000259" key="2">
    <source>
        <dbReference type="Pfam" id="PF01458"/>
    </source>
</evidence>
<dbReference type="PANTHER" id="PTHR43575">
    <property type="entry name" value="PROTEIN ABCI7, CHLOROPLASTIC"/>
    <property type="match status" value="1"/>
</dbReference>
<name>A0A5M4AZJ0_9BACT</name>
<dbReference type="InterPro" id="IPR011542">
    <property type="entry name" value="SUF_FeS_clus_asmbl_SufD"/>
</dbReference>
<gene>
    <name evidence="4" type="ORF">PbJCM13498_19090</name>
</gene>
<dbReference type="OrthoDB" id="9768262at2"/>
<dbReference type="InterPro" id="IPR000825">
    <property type="entry name" value="SUF_FeS_clus_asmbl_SufBD_core"/>
</dbReference>
<evidence type="ECO:0000313" key="5">
    <source>
        <dbReference type="Proteomes" id="UP000391834"/>
    </source>
</evidence>
<dbReference type="GO" id="GO:0016226">
    <property type="term" value="P:iron-sulfur cluster assembly"/>
    <property type="evidence" value="ECO:0007669"/>
    <property type="project" value="InterPro"/>
</dbReference>
<dbReference type="SUPFAM" id="SSF101960">
    <property type="entry name" value="Stabilizer of iron transporter SufD"/>
    <property type="match status" value="1"/>
</dbReference>
<dbReference type="RefSeq" id="WP_027585218.1">
    <property type="nucleotide sequence ID" value="NZ_BLAX01000001.1"/>
</dbReference>
<dbReference type="NCBIfam" id="TIGR01981">
    <property type="entry name" value="sufD"/>
    <property type="match status" value="1"/>
</dbReference>
<dbReference type="Proteomes" id="UP000391834">
    <property type="component" value="Unassembled WGS sequence"/>
</dbReference>
<dbReference type="InterPro" id="IPR037284">
    <property type="entry name" value="SUF_FeS_clus_asmbl_SufBD_sf"/>
</dbReference>
<protein>
    <submittedName>
        <fullName evidence="4">Fe-S cluster assembly protein SufD</fullName>
    </submittedName>
</protein>
<evidence type="ECO:0000256" key="1">
    <source>
        <dbReference type="ARBA" id="ARBA00043967"/>
    </source>
</evidence>
<keyword evidence="5" id="KW-1185">Reference proteome</keyword>
<dbReference type="InterPro" id="IPR045595">
    <property type="entry name" value="SufBD_N"/>
</dbReference>
<dbReference type="EMBL" id="BLAX01000001">
    <property type="protein sequence ID" value="GET33046.1"/>
    <property type="molecule type" value="Genomic_DNA"/>
</dbReference>
<organism evidence="4 5">
    <name type="scientific">Prolixibacter bellariivorans</name>
    <dbReference type="NCBI Taxonomy" id="314319"/>
    <lineage>
        <taxon>Bacteria</taxon>
        <taxon>Pseudomonadati</taxon>
        <taxon>Bacteroidota</taxon>
        <taxon>Bacteroidia</taxon>
        <taxon>Marinilabiliales</taxon>
        <taxon>Prolixibacteraceae</taxon>
        <taxon>Prolixibacter</taxon>
    </lineage>
</organism>
<accession>A0A5M4AZJ0</accession>
<dbReference type="AlphaFoldDB" id="A0A5M4AZJ0"/>
<evidence type="ECO:0000259" key="3">
    <source>
        <dbReference type="Pfam" id="PF19295"/>
    </source>
</evidence>
<dbReference type="InterPro" id="IPR055346">
    <property type="entry name" value="Fe-S_cluster_assembly_SufBD"/>
</dbReference>
<dbReference type="PANTHER" id="PTHR43575:SF1">
    <property type="entry name" value="PROTEIN ABCI7, CHLOROPLASTIC"/>
    <property type="match status" value="1"/>
</dbReference>
<sequence length="457" mass="51552">MTEAKRNTEINQRLANLFESNVHLLEDGAAGFMNAARKPAIEAFRKQGIPDFKTENYKYTDLSKVFASENHRRVFTYEDINVNLRELFQCDVPELDTNLVMMTNGWYYSGNEQLTELPKGVVVTSLRKAAVEHPELVEKYYGKMADPEKDPLTALNTAFAQDGVFIYVPRSVVVEKPIQIIDLMRGGEDTYATQRNLVIAEENSQVKVIFCDHTLDPQDYMVNNLTEAHVGENAVVDFYNLQNQHNKAVNLNGLYIRQERNSNVLTNTLSLHGGIVRNNLNVLIDGEHAEANLFGLALTDKSQHVDNFTFVEHAHPDCQSNQLFKNVLDDKSTGGFTGRIHVGRGAHGTLAYQRNNNVLLSGTAKMNTKPQLVIDNDDVKCSHGATVGRIDEEALFYLKSRGIAEREARLMLMYAFAHEVLQEVRVDKLGERIDELVNKRLRGEVSKCHSCVMDCES</sequence>
<feature type="domain" description="SUF system FeS cluster assembly SufBD core" evidence="2">
    <location>
        <begin position="187"/>
        <end position="416"/>
    </location>
</feature>
<reference evidence="4 5" key="1">
    <citation type="submission" date="2019-10" db="EMBL/GenBank/DDBJ databases">
        <title>Prolixibacter strains distinguished by the presence of nitrate reductase genes were adept at nitrate-dependent anaerobic corrosion of metallic iron and carbon steel.</title>
        <authorList>
            <person name="Iino T."/>
            <person name="Shono N."/>
            <person name="Ito K."/>
            <person name="Nakamura R."/>
            <person name="Sueoka K."/>
            <person name="Harayama S."/>
            <person name="Ohkuma M."/>
        </authorList>
    </citation>
    <scope>NUCLEOTIDE SEQUENCE [LARGE SCALE GENOMIC DNA]</scope>
    <source>
        <strain evidence="4 5">JCM 13498</strain>
    </source>
</reference>
<feature type="domain" description="SUF system FeS cluster assembly SufBD N-terminal" evidence="3">
    <location>
        <begin position="9"/>
        <end position="180"/>
    </location>
</feature>
<comment type="similarity">
    <text evidence="1">Belongs to the iron-sulfur cluster assembly SufBD family.</text>
</comment>
<proteinExistence type="inferred from homology"/>
<comment type="caution">
    <text evidence="4">The sequence shown here is derived from an EMBL/GenBank/DDBJ whole genome shotgun (WGS) entry which is preliminary data.</text>
</comment>
<dbReference type="Pfam" id="PF19295">
    <property type="entry name" value="SufBD_N"/>
    <property type="match status" value="1"/>
</dbReference>